<dbReference type="EMBL" id="PDES01000004">
    <property type="protein sequence ID" value="RRQ87167.1"/>
    <property type="molecule type" value="Genomic_DNA"/>
</dbReference>
<reference evidence="3 4" key="1">
    <citation type="submission" date="2017-10" db="EMBL/GenBank/DDBJ databases">
        <title>Draft genome of actinobacteria isolated from guarana (Paullinia cupana (Mart.) Ducke.</title>
        <authorList>
            <person name="Siqueira K.A."/>
            <person name="Liotti R.G."/>
            <person name="Mendes T.A."/>
            <person name="Soares M.A."/>
        </authorList>
    </citation>
    <scope>NUCLEOTIDE SEQUENCE [LARGE SCALE GENOMIC DNA]</scope>
    <source>
        <strain evidence="3 4">199</strain>
    </source>
</reference>
<name>A0A426S9X5_9ACTN</name>
<gene>
    <name evidence="3" type="ORF">CQW44_09395</name>
</gene>
<sequence>MKLAKRFTAISVAVTAAILFSAGGAQAQSGGGLLSLLGDIPLLRMPFSMGTAGLGDSSTGTQTNNNNNNNTGGPNNNNNNNGGGTNNNNNNNNGDSQAQADGAGILSLLGKSLINFQVCYPKGQVGSGNTFTGNQNINCHQN</sequence>
<dbReference type="AlphaFoldDB" id="A0A426S9X5"/>
<protein>
    <recommendedName>
        <fullName evidence="5">RdlA protein</fullName>
    </recommendedName>
</protein>
<feature type="compositionally biased region" description="Low complexity" evidence="1">
    <location>
        <begin position="59"/>
        <end position="94"/>
    </location>
</feature>
<keyword evidence="2" id="KW-0732">Signal</keyword>
<evidence type="ECO:0000256" key="1">
    <source>
        <dbReference type="SAM" id="MobiDB-lite"/>
    </source>
</evidence>
<proteinExistence type="predicted"/>
<dbReference type="RefSeq" id="WP_125208486.1">
    <property type="nucleotide sequence ID" value="NZ_PDER01000003.1"/>
</dbReference>
<evidence type="ECO:0000256" key="2">
    <source>
        <dbReference type="SAM" id="SignalP"/>
    </source>
</evidence>
<feature type="region of interest" description="Disordered" evidence="1">
    <location>
        <begin position="53"/>
        <end position="99"/>
    </location>
</feature>
<evidence type="ECO:0008006" key="5">
    <source>
        <dbReference type="Google" id="ProtNLM"/>
    </source>
</evidence>
<evidence type="ECO:0000313" key="3">
    <source>
        <dbReference type="EMBL" id="RRQ87167.1"/>
    </source>
</evidence>
<organism evidence="3 4">
    <name type="scientific">Streptomyces griseofuscus</name>
    <dbReference type="NCBI Taxonomy" id="146922"/>
    <lineage>
        <taxon>Bacteria</taxon>
        <taxon>Bacillati</taxon>
        <taxon>Actinomycetota</taxon>
        <taxon>Actinomycetes</taxon>
        <taxon>Kitasatosporales</taxon>
        <taxon>Streptomycetaceae</taxon>
        <taxon>Streptomyces</taxon>
    </lineage>
</organism>
<feature type="chain" id="PRO_5019278348" description="RdlA protein" evidence="2">
    <location>
        <begin position="28"/>
        <end position="142"/>
    </location>
</feature>
<dbReference type="Proteomes" id="UP000276379">
    <property type="component" value="Unassembled WGS sequence"/>
</dbReference>
<feature type="signal peptide" evidence="2">
    <location>
        <begin position="1"/>
        <end position="27"/>
    </location>
</feature>
<evidence type="ECO:0000313" key="4">
    <source>
        <dbReference type="Proteomes" id="UP000276379"/>
    </source>
</evidence>
<comment type="caution">
    <text evidence="3">The sequence shown here is derived from an EMBL/GenBank/DDBJ whole genome shotgun (WGS) entry which is preliminary data.</text>
</comment>
<keyword evidence="4" id="KW-1185">Reference proteome</keyword>
<accession>A0A426S9X5</accession>